<dbReference type="CDD" id="cd20266">
    <property type="entry name" value="Complex1_LYR_NDUFA6_LYRM6"/>
    <property type="match status" value="1"/>
</dbReference>
<evidence type="ECO:0000256" key="6">
    <source>
        <dbReference type="ARBA" id="ARBA00022982"/>
    </source>
</evidence>
<proteinExistence type="inferred from homology"/>
<evidence type="ECO:0000256" key="5">
    <source>
        <dbReference type="ARBA" id="ARBA00022792"/>
    </source>
</evidence>
<dbReference type="PANTHER" id="PTHR12964">
    <property type="entry name" value="NADH-UBIQUINONE OXIDOREDUCTASE B14 SUBUNIT"/>
    <property type="match status" value="1"/>
</dbReference>
<evidence type="ECO:0000256" key="8">
    <source>
        <dbReference type="ARBA" id="ARBA00023136"/>
    </source>
</evidence>
<reference evidence="9" key="1">
    <citation type="submission" date="2020-06" db="EMBL/GenBank/DDBJ databases">
        <title>Genomes of multiple members of Pneumocystis genus reveal paths to human pathogen Pneumocystis jirovecii.</title>
        <authorList>
            <person name="Cisse O.H."/>
            <person name="Ma L."/>
            <person name="Dekker J."/>
            <person name="Khil P."/>
            <person name="Jo J."/>
            <person name="Brenchley J."/>
            <person name="Blair R."/>
            <person name="Pahar B."/>
            <person name="Chabe M."/>
            <person name="Van Rompay K.A."/>
            <person name="Keesler R."/>
            <person name="Sukura A."/>
            <person name="Hirsch V."/>
            <person name="Kutty G."/>
            <person name="Liu Y."/>
            <person name="Peng L."/>
            <person name="Chen J."/>
            <person name="Song J."/>
            <person name="Weissenbacher-Lang C."/>
            <person name="Xu J."/>
            <person name="Upham N.S."/>
            <person name="Stajich J.E."/>
            <person name="Cuomo C.A."/>
            <person name="Cushion M.T."/>
            <person name="Kovacs J.A."/>
        </authorList>
    </citation>
    <scope>NUCLEOTIDE SEQUENCE</scope>
    <source>
        <strain evidence="9">2A</strain>
    </source>
</reference>
<keyword evidence="10" id="KW-1185">Reference proteome</keyword>
<protein>
    <recommendedName>
        <fullName evidence="11">NADH-ubiquinone oxidoreductase 14.8 kDa subunit</fullName>
    </recommendedName>
</protein>
<keyword evidence="5" id="KW-0999">Mitochondrion inner membrane</keyword>
<organism evidence="9 10">
    <name type="scientific">Pneumocystis wakefieldiae</name>
    <dbReference type="NCBI Taxonomy" id="38082"/>
    <lineage>
        <taxon>Eukaryota</taxon>
        <taxon>Fungi</taxon>
        <taxon>Dikarya</taxon>
        <taxon>Ascomycota</taxon>
        <taxon>Taphrinomycotina</taxon>
        <taxon>Pneumocystomycetes</taxon>
        <taxon>Pneumocystaceae</taxon>
        <taxon>Pneumocystis</taxon>
    </lineage>
</organism>
<dbReference type="GO" id="GO:0045271">
    <property type="term" value="C:respiratory chain complex I"/>
    <property type="evidence" value="ECO:0007669"/>
    <property type="project" value="InterPro"/>
</dbReference>
<dbReference type="InterPro" id="IPR016488">
    <property type="entry name" value="NADH_Ub_cplx-1_asu_su-6"/>
</dbReference>
<comment type="subcellular location">
    <subcellularLocation>
        <location evidence="1">Mitochondrion inner membrane</location>
        <topology evidence="1">Peripheral membrane protein</topology>
        <orientation evidence="1">Matrix side</orientation>
    </subcellularLocation>
</comment>
<name>A0A899FPT5_9ASCO</name>
<dbReference type="GO" id="GO:0006979">
    <property type="term" value="P:response to oxidative stress"/>
    <property type="evidence" value="ECO:0007669"/>
    <property type="project" value="TreeGrafter"/>
</dbReference>
<dbReference type="EMBL" id="CP054540">
    <property type="protein sequence ID" value="QSL65960.1"/>
    <property type="molecule type" value="Genomic_DNA"/>
</dbReference>
<gene>
    <name evidence="9" type="ORF">MERGE_003097</name>
</gene>
<evidence type="ECO:0000256" key="2">
    <source>
        <dbReference type="ARBA" id="ARBA00009508"/>
    </source>
</evidence>
<evidence type="ECO:0000256" key="4">
    <source>
        <dbReference type="ARBA" id="ARBA00022660"/>
    </source>
</evidence>
<dbReference type="GO" id="GO:0005743">
    <property type="term" value="C:mitochondrial inner membrane"/>
    <property type="evidence" value="ECO:0007669"/>
    <property type="project" value="UniProtKB-SubCell"/>
</dbReference>
<keyword evidence="4" id="KW-0679">Respiratory chain</keyword>
<keyword evidence="6" id="KW-0249">Electron transport</keyword>
<evidence type="ECO:0008006" key="11">
    <source>
        <dbReference type="Google" id="ProtNLM"/>
    </source>
</evidence>
<comment type="similarity">
    <text evidence="2">Belongs to the complex I LYR family.</text>
</comment>
<keyword evidence="7" id="KW-0496">Mitochondrion</keyword>
<evidence type="ECO:0000313" key="9">
    <source>
        <dbReference type="EMBL" id="QSL65960.1"/>
    </source>
</evidence>
<evidence type="ECO:0000313" key="10">
    <source>
        <dbReference type="Proteomes" id="UP000663699"/>
    </source>
</evidence>
<keyword evidence="8" id="KW-0472">Membrane</keyword>
<evidence type="ECO:0000256" key="3">
    <source>
        <dbReference type="ARBA" id="ARBA00022448"/>
    </source>
</evidence>
<keyword evidence="3" id="KW-0813">Transport</keyword>
<dbReference type="AlphaFoldDB" id="A0A899FPT5"/>
<dbReference type="OrthoDB" id="14535at2759"/>
<dbReference type="InterPro" id="IPR045299">
    <property type="entry name" value="Complex1_LYR_NDUFA6_LYRM6"/>
</dbReference>
<evidence type="ECO:0000256" key="7">
    <source>
        <dbReference type="ARBA" id="ARBA00023128"/>
    </source>
</evidence>
<accession>A0A899FPT5</accession>
<dbReference type="PANTHER" id="PTHR12964:SF0">
    <property type="entry name" value="NADH DEHYDROGENASE [UBIQUINONE] 1 ALPHA SUBCOMPLEX SUBUNIT 6"/>
    <property type="match status" value="1"/>
</dbReference>
<evidence type="ECO:0000256" key="1">
    <source>
        <dbReference type="ARBA" id="ARBA00004443"/>
    </source>
</evidence>
<sequence>MSSTQPAALAIRTSASKSHEEAKKRVLRQYRAWQRAIPIVVQMYQLDVPLSIVKSALRNAYRKNKDIRDLKKLDILIFQGHAEYQETLNFWKQQTHIMTFLKKHAKEAFNLEKTHLQQAKFKSSLKDSDPLETSILEYSKTRGGFLENFLSGRS</sequence>
<dbReference type="Proteomes" id="UP000663699">
    <property type="component" value="Chromosome 9"/>
</dbReference>